<reference evidence="1 2" key="1">
    <citation type="journal article" date="2021" name="Hortic Res">
        <title>High-quality reference genome and annotation aids understanding of berry development for evergreen blueberry (Vaccinium darrowii).</title>
        <authorList>
            <person name="Yu J."/>
            <person name="Hulse-Kemp A.M."/>
            <person name="Babiker E."/>
            <person name="Staton M."/>
        </authorList>
    </citation>
    <scope>NUCLEOTIDE SEQUENCE [LARGE SCALE GENOMIC DNA]</scope>
    <source>
        <strain evidence="2">cv. NJ 8807/NJ 8810</strain>
        <tissue evidence="1">Young leaf</tissue>
    </source>
</reference>
<keyword evidence="2" id="KW-1185">Reference proteome</keyword>
<evidence type="ECO:0000313" key="1">
    <source>
        <dbReference type="EMBL" id="KAH7860852.1"/>
    </source>
</evidence>
<dbReference type="Proteomes" id="UP000828048">
    <property type="component" value="Chromosome 4"/>
</dbReference>
<organism evidence="1 2">
    <name type="scientific">Vaccinium darrowii</name>
    <dbReference type="NCBI Taxonomy" id="229202"/>
    <lineage>
        <taxon>Eukaryota</taxon>
        <taxon>Viridiplantae</taxon>
        <taxon>Streptophyta</taxon>
        <taxon>Embryophyta</taxon>
        <taxon>Tracheophyta</taxon>
        <taxon>Spermatophyta</taxon>
        <taxon>Magnoliopsida</taxon>
        <taxon>eudicotyledons</taxon>
        <taxon>Gunneridae</taxon>
        <taxon>Pentapetalae</taxon>
        <taxon>asterids</taxon>
        <taxon>Ericales</taxon>
        <taxon>Ericaceae</taxon>
        <taxon>Vaccinioideae</taxon>
        <taxon>Vaccinieae</taxon>
        <taxon>Vaccinium</taxon>
    </lineage>
</organism>
<dbReference type="EMBL" id="CM037154">
    <property type="protein sequence ID" value="KAH7860852.1"/>
    <property type="molecule type" value="Genomic_DNA"/>
</dbReference>
<evidence type="ECO:0000313" key="2">
    <source>
        <dbReference type="Proteomes" id="UP000828048"/>
    </source>
</evidence>
<comment type="caution">
    <text evidence="1">The sequence shown here is derived from an EMBL/GenBank/DDBJ whole genome shotgun (WGS) entry which is preliminary data.</text>
</comment>
<name>A0ACB7Z685_9ERIC</name>
<proteinExistence type="predicted"/>
<accession>A0ACB7Z685</accession>
<gene>
    <name evidence="1" type="ORF">Vadar_018788</name>
</gene>
<sequence>MGNEWETWETSTVIRRSAYEIRSLLDNLAEKNPKVEAFLRDKNMETNRKKAHMTLAHKRSHGVKAVANYGVFLDREISVEIPALLFSDKMAALETAFGSVDAKDANLLPQLHSEGKAIRIDIDPPITVTGILQFY</sequence>
<protein>
    <submittedName>
        <fullName evidence="1">Uncharacterized protein</fullName>
    </submittedName>
</protein>